<dbReference type="Proteomes" id="UP000215256">
    <property type="component" value="Chromosome 2"/>
</dbReference>
<gene>
    <name evidence="2" type="ORF">CES85_4457</name>
</gene>
<sequence>MRVVAKFLGSHISYAYLHLVIIMVAAYFWDVQFHSSSQKLNSKRGTPPPSRAFQISPLRTPPPSEAGFLVFSAEFGFYNFTTAGDLFSRALLQHFSIWHSTYYAVAACLIVIEFSSKVETVAR</sequence>
<evidence type="ECO:0000313" key="3">
    <source>
        <dbReference type="Proteomes" id="UP000215256"/>
    </source>
</evidence>
<dbReference type="KEGG" id="och:CES85_4457"/>
<keyword evidence="1" id="KW-1133">Transmembrane helix</keyword>
<keyword evidence="1" id="KW-0472">Membrane</keyword>
<dbReference type="RefSeq" id="WP_095444599.1">
    <property type="nucleotide sequence ID" value="NZ_CP022603.1"/>
</dbReference>
<evidence type="ECO:0000256" key="1">
    <source>
        <dbReference type="SAM" id="Phobius"/>
    </source>
</evidence>
<feature type="transmembrane region" description="Helical" evidence="1">
    <location>
        <begin position="12"/>
        <end position="29"/>
    </location>
</feature>
<evidence type="ECO:0000313" key="2">
    <source>
        <dbReference type="EMBL" id="ASV83675.1"/>
    </source>
</evidence>
<dbReference type="EMBL" id="CP022603">
    <property type="protein sequence ID" value="ASV83675.1"/>
    <property type="molecule type" value="Genomic_DNA"/>
</dbReference>
<reference evidence="2 3" key="1">
    <citation type="submission" date="2017-07" db="EMBL/GenBank/DDBJ databases">
        <title>Phylogenetic study on the rhizospheric bacterium Ochrobactrum sp. A44.</title>
        <authorList>
            <person name="Krzyzanowska D.M."/>
            <person name="Ossowicki A."/>
            <person name="Rajewska M."/>
            <person name="Maciag T."/>
            <person name="Kaczynski Z."/>
            <person name="Czerwicka M."/>
            <person name="Jafra S."/>
        </authorList>
    </citation>
    <scope>NUCLEOTIDE SEQUENCE [LARGE SCALE GENOMIC DNA]</scope>
    <source>
        <strain evidence="2 3">A44</strain>
    </source>
</reference>
<accession>A0A248UAB4</accession>
<dbReference type="OrthoDB" id="9910038at2"/>
<protein>
    <submittedName>
        <fullName evidence="2">Uncharacterized protein</fullName>
    </submittedName>
</protein>
<name>A0A248UAB4_9HYPH</name>
<dbReference type="AlphaFoldDB" id="A0A248UAB4"/>
<keyword evidence="1" id="KW-0812">Transmembrane</keyword>
<organism evidence="2 3">
    <name type="scientific">Ochrobactrum quorumnocens</name>
    <dbReference type="NCBI Taxonomy" id="271865"/>
    <lineage>
        <taxon>Bacteria</taxon>
        <taxon>Pseudomonadati</taxon>
        <taxon>Pseudomonadota</taxon>
        <taxon>Alphaproteobacteria</taxon>
        <taxon>Hyphomicrobiales</taxon>
        <taxon>Brucellaceae</taxon>
        <taxon>Brucella/Ochrobactrum group</taxon>
        <taxon>Ochrobactrum</taxon>
    </lineage>
</organism>
<proteinExistence type="predicted"/>